<feature type="chain" id="PRO_5020601120" evidence="2">
    <location>
        <begin position="20"/>
        <end position="233"/>
    </location>
</feature>
<accession>A0A4U6BRR1</accession>
<gene>
    <name evidence="3" type="ORF">YH63_010090</name>
</gene>
<keyword evidence="2" id="KW-0732">Signal</keyword>
<feature type="compositionally biased region" description="Polar residues" evidence="1">
    <location>
        <begin position="222"/>
        <end position="233"/>
    </location>
</feature>
<dbReference type="STRING" id="211460.YH63_08895"/>
<feature type="region of interest" description="Disordered" evidence="1">
    <location>
        <begin position="197"/>
        <end position="233"/>
    </location>
</feature>
<dbReference type="EMBL" id="LBIA02000001">
    <property type="protein sequence ID" value="TKT71738.1"/>
    <property type="molecule type" value="Genomic_DNA"/>
</dbReference>
<organism evidence="3 4">
    <name type="scientific">Afipia massiliensis</name>
    <dbReference type="NCBI Taxonomy" id="211460"/>
    <lineage>
        <taxon>Bacteria</taxon>
        <taxon>Pseudomonadati</taxon>
        <taxon>Pseudomonadota</taxon>
        <taxon>Alphaproteobacteria</taxon>
        <taxon>Hyphomicrobiales</taxon>
        <taxon>Nitrobacteraceae</taxon>
        <taxon>Afipia</taxon>
    </lineage>
</organism>
<sequence length="233" mass="23580">MIAYRLIASLAAATFVMHAADVRAQGAFPAPLPGQAAPPPASNSSPFPPVNNAASPFPPVNGTASAPVRQQPSSNAFSTGAPPVGGGGFGAPQQQAGPPPGAEECQKGFLPLRADAEAKAKLIQAAGKRKAPPQEACKLIGNFAQAETKMIKFVEANAQKCGIPAQVSDQMKKGHANTSQLQQRVCAAASQAQAAPAGPSLSEALGSASLPEAKPLKRGGSTFDTLNGNVLTR</sequence>
<feature type="compositionally biased region" description="Polar residues" evidence="1">
    <location>
        <begin position="62"/>
        <end position="78"/>
    </location>
</feature>
<evidence type="ECO:0000256" key="2">
    <source>
        <dbReference type="SAM" id="SignalP"/>
    </source>
</evidence>
<proteinExistence type="predicted"/>
<feature type="compositionally biased region" description="Pro residues" evidence="1">
    <location>
        <begin position="31"/>
        <end position="49"/>
    </location>
</feature>
<feature type="signal peptide" evidence="2">
    <location>
        <begin position="1"/>
        <end position="19"/>
    </location>
</feature>
<name>A0A4U6BRR1_9BRAD</name>
<dbReference type="Proteomes" id="UP000034832">
    <property type="component" value="Unassembled WGS sequence"/>
</dbReference>
<dbReference type="OrthoDB" id="8264791at2"/>
<keyword evidence="4" id="KW-1185">Reference proteome</keyword>
<dbReference type="AlphaFoldDB" id="A0A4U6BRR1"/>
<evidence type="ECO:0000313" key="3">
    <source>
        <dbReference type="EMBL" id="TKT71738.1"/>
    </source>
</evidence>
<evidence type="ECO:0000313" key="4">
    <source>
        <dbReference type="Proteomes" id="UP000034832"/>
    </source>
</evidence>
<evidence type="ECO:0000256" key="1">
    <source>
        <dbReference type="SAM" id="MobiDB-lite"/>
    </source>
</evidence>
<feature type="region of interest" description="Disordered" evidence="1">
    <location>
        <begin position="31"/>
        <end position="103"/>
    </location>
</feature>
<comment type="caution">
    <text evidence="3">The sequence shown here is derived from an EMBL/GenBank/DDBJ whole genome shotgun (WGS) entry which is preliminary data.</text>
</comment>
<dbReference type="RefSeq" id="WP_046827719.1">
    <property type="nucleotide sequence ID" value="NZ_LBIA02000001.1"/>
</dbReference>
<reference evidence="3" key="1">
    <citation type="submission" date="2019-04" db="EMBL/GenBank/DDBJ databases">
        <title>Whole genome sequencing of cave bacteria.</title>
        <authorList>
            <person name="Gan H.M."/>
            <person name="Barton H."/>
            <person name="Savka M.A."/>
        </authorList>
    </citation>
    <scope>NUCLEOTIDE SEQUENCE [LARGE SCALE GENOMIC DNA]</scope>
    <source>
        <strain evidence="3">LC387</strain>
    </source>
</reference>
<protein>
    <submittedName>
        <fullName evidence="3">Uncharacterized protein</fullName>
    </submittedName>
</protein>